<keyword evidence="1" id="KW-0472">Membrane</keyword>
<evidence type="ECO:0000313" key="3">
    <source>
        <dbReference type="Proteomes" id="UP000256541"/>
    </source>
</evidence>
<dbReference type="AlphaFoldDB" id="A0A3E0W6D0"/>
<comment type="caution">
    <text evidence="2">The sequence shown here is derived from an EMBL/GenBank/DDBJ whole genome shotgun (WGS) entry which is preliminary data.</text>
</comment>
<evidence type="ECO:0000313" key="2">
    <source>
        <dbReference type="EMBL" id="RFA17461.1"/>
    </source>
</evidence>
<proteinExistence type="predicted"/>
<accession>A0A3E0W6D0</accession>
<dbReference type="RefSeq" id="WP_116409822.1">
    <property type="nucleotide sequence ID" value="NZ_NBXB01000001.1"/>
</dbReference>
<protein>
    <submittedName>
        <fullName evidence="2">Uncharacterized protein</fullName>
    </submittedName>
</protein>
<keyword evidence="1" id="KW-0812">Transmembrane</keyword>
<name>A0A3E0W6D0_9MICO</name>
<organism evidence="2 3">
    <name type="scientific">Subtercola boreus</name>
    <dbReference type="NCBI Taxonomy" id="120213"/>
    <lineage>
        <taxon>Bacteria</taxon>
        <taxon>Bacillati</taxon>
        <taxon>Actinomycetota</taxon>
        <taxon>Actinomycetes</taxon>
        <taxon>Micrococcales</taxon>
        <taxon>Microbacteriaceae</taxon>
        <taxon>Subtercola</taxon>
    </lineage>
</organism>
<sequence length="79" mass="8442">MPVGIVGAAQQFVSDLDRTVPGVVSVESLATVDLAPLPPYDEYGTVSMYLMLAWCIGGYMVAMFIGLMGRRFATGPGWP</sequence>
<dbReference type="OrthoDB" id="3288304at2"/>
<dbReference type="EMBL" id="NBXB01000001">
    <property type="protein sequence ID" value="RFA17461.1"/>
    <property type="molecule type" value="Genomic_DNA"/>
</dbReference>
<feature type="transmembrane region" description="Helical" evidence="1">
    <location>
        <begin position="46"/>
        <end position="67"/>
    </location>
</feature>
<keyword evidence="1" id="KW-1133">Transmembrane helix</keyword>
<dbReference type="Proteomes" id="UP000256541">
    <property type="component" value="Unassembled WGS sequence"/>
</dbReference>
<gene>
    <name evidence="2" type="ORF">B7R22_00175</name>
</gene>
<evidence type="ECO:0000256" key="1">
    <source>
        <dbReference type="SAM" id="Phobius"/>
    </source>
</evidence>
<reference evidence="2 3" key="1">
    <citation type="submission" date="2017-04" db="EMBL/GenBank/DDBJ databases">
        <title>Comparative genome analysis of Subtercola boreus.</title>
        <authorList>
            <person name="Cho Y.-J."/>
            <person name="Cho A."/>
            <person name="Kim O.-S."/>
            <person name="Lee J.-I."/>
        </authorList>
    </citation>
    <scope>NUCLEOTIDE SEQUENCE [LARGE SCALE GENOMIC DNA]</scope>
    <source>
        <strain evidence="2 3">P27479</strain>
    </source>
</reference>